<dbReference type="CDD" id="cd08838">
    <property type="entry name" value="ArfGap_AGFG"/>
    <property type="match status" value="1"/>
</dbReference>
<dbReference type="Proteomes" id="UP000677228">
    <property type="component" value="Unassembled WGS sequence"/>
</dbReference>
<proteinExistence type="predicted"/>
<keyword evidence="7" id="KW-0812">Transmembrane</keyword>
<keyword evidence="3 5" id="KW-0863">Zinc-finger</keyword>
<dbReference type="GO" id="GO:0005737">
    <property type="term" value="C:cytoplasm"/>
    <property type="evidence" value="ECO:0007669"/>
    <property type="project" value="TreeGrafter"/>
</dbReference>
<dbReference type="Gene3D" id="1.10.220.150">
    <property type="entry name" value="Arf GTPase activating protein"/>
    <property type="match status" value="1"/>
</dbReference>
<dbReference type="SUPFAM" id="SSF57863">
    <property type="entry name" value="ArfGap/RecO-like zinc finger"/>
    <property type="match status" value="1"/>
</dbReference>
<sequence>MAYQNTSKAKKQEEKYVQLIRDLSALPQNKQCFDCHQKGPTYVNMTIGSFICTACSGLLRGLNPPHRVKSINMSTFTQDEVEFIRNHGNSLNKMVYLGLYDSNTGFSPDPKDTERFKEFLSQKYERKRWFVSPTEAVKQKVKAETDALLEKANNNNTKTPTGSTTVTLSQTNNTPNSNHTHSEIHPPPPLQQPSRTSISANNTQPPMLFFDAPVTTSSTTVDSTTSDVLLDVFSSPASISPTTTNFFNNQTFSSFTTQPQNNGSNWSAFAENTNVKSSDKVLTQPPSEQIDKYAALSELFTPQNTVNDHYTQNSYSAFGARGQRTSIPNISSYATGTSILPTSNSMFASSPSYTNFHMSQPTSVTSNIQMPVSSSYMSNVQGQTANSPFNTNLNYFSYPPHPATTSFANNQSFNPNPFQNQMMMPSQQSSTGLPFMAPPSNQESFRKNSNSRGGGISFDDHSITAEDITEHTPLIDNVEQIHPKIRTTGIIIFHIFLTILFEAAIIVLPLLCHPNKQCVLHGYVYSLYIHSASWLFNVAFDRFYHYQQDKSRRNGYLEFYRKTHNLRRAPLFIISAGNAILVSLIKVLEYCYDKPCTSLKLRAWHFLQFLTTIEVILMMIALVWYLVLTIKFNSRRARPDAAQEDSSGSFAATQTSISESGSRNEAYTENILEKQADMIRYLRERNIYLGRLVMRYKEDLDSTPQRSNNNV</sequence>
<keyword evidence="7" id="KW-0472">Membrane</keyword>
<dbReference type="EMBL" id="CAJOBA010000298">
    <property type="protein sequence ID" value="CAF3521090.1"/>
    <property type="molecule type" value="Genomic_DNA"/>
</dbReference>
<dbReference type="Pfam" id="PF14802">
    <property type="entry name" value="TMEM192"/>
    <property type="match status" value="1"/>
</dbReference>
<gene>
    <name evidence="10" type="ORF">GPM918_LOCUS2050</name>
    <name evidence="9" type="ORF">OVA965_LOCUS1575</name>
    <name evidence="12" type="ORF">SRO942_LOCUS2050</name>
    <name evidence="11" type="ORF">TMI583_LOCUS1575</name>
</gene>
<feature type="transmembrane region" description="Helical" evidence="7">
    <location>
        <begin position="490"/>
        <end position="511"/>
    </location>
</feature>
<dbReference type="InterPro" id="IPR052248">
    <property type="entry name" value="Arf-GAP_FG-repeat_protein"/>
</dbReference>
<evidence type="ECO:0000259" key="8">
    <source>
        <dbReference type="PROSITE" id="PS50115"/>
    </source>
</evidence>
<evidence type="ECO:0000256" key="7">
    <source>
        <dbReference type="SAM" id="Phobius"/>
    </source>
</evidence>
<feature type="transmembrane region" description="Helical" evidence="7">
    <location>
        <begin position="605"/>
        <end position="628"/>
    </location>
</feature>
<feature type="compositionally biased region" description="Polar residues" evidence="6">
    <location>
        <begin position="192"/>
        <end position="203"/>
    </location>
</feature>
<dbReference type="EMBL" id="CAJNOQ010000214">
    <property type="protein sequence ID" value="CAF0773302.1"/>
    <property type="molecule type" value="Genomic_DNA"/>
</dbReference>
<feature type="domain" description="Arf-GAP" evidence="8">
    <location>
        <begin position="14"/>
        <end position="139"/>
    </location>
</feature>
<dbReference type="OrthoDB" id="6036at2759"/>
<name>A0A813QUT1_9BILA</name>
<dbReference type="Proteomes" id="UP000681722">
    <property type="component" value="Unassembled WGS sequence"/>
</dbReference>
<dbReference type="AlphaFoldDB" id="A0A813QUT1"/>
<feature type="region of interest" description="Disordered" evidence="6">
    <location>
        <begin position="153"/>
        <end position="203"/>
    </location>
</feature>
<keyword evidence="13" id="KW-1185">Reference proteome</keyword>
<reference evidence="10" key="1">
    <citation type="submission" date="2021-02" db="EMBL/GenBank/DDBJ databases">
        <authorList>
            <person name="Nowell W R."/>
        </authorList>
    </citation>
    <scope>NUCLEOTIDE SEQUENCE</scope>
</reference>
<dbReference type="GO" id="GO:0005096">
    <property type="term" value="F:GTPase activator activity"/>
    <property type="evidence" value="ECO:0007669"/>
    <property type="project" value="InterPro"/>
</dbReference>
<feature type="transmembrane region" description="Helical" evidence="7">
    <location>
        <begin position="523"/>
        <end position="544"/>
    </location>
</feature>
<keyword evidence="1" id="KW-0479">Metal-binding</keyword>
<dbReference type="GO" id="GO:0016020">
    <property type="term" value="C:membrane"/>
    <property type="evidence" value="ECO:0007669"/>
    <property type="project" value="TreeGrafter"/>
</dbReference>
<dbReference type="Proteomes" id="UP000682733">
    <property type="component" value="Unassembled WGS sequence"/>
</dbReference>
<evidence type="ECO:0000313" key="13">
    <source>
        <dbReference type="Proteomes" id="UP000663829"/>
    </source>
</evidence>
<dbReference type="InterPro" id="IPR037278">
    <property type="entry name" value="ARFGAP/RecO"/>
</dbReference>
<dbReference type="InterPro" id="IPR038508">
    <property type="entry name" value="ArfGAP_dom_sf"/>
</dbReference>
<dbReference type="PANTHER" id="PTHR46134">
    <property type="entry name" value="DRONGO, ISOFORM F"/>
    <property type="match status" value="1"/>
</dbReference>
<dbReference type="GO" id="GO:0008270">
    <property type="term" value="F:zinc ion binding"/>
    <property type="evidence" value="ECO:0007669"/>
    <property type="project" value="UniProtKB-KW"/>
</dbReference>
<keyword evidence="7" id="KW-1133">Transmembrane helix</keyword>
<dbReference type="SMART" id="SM00105">
    <property type="entry name" value="ArfGap"/>
    <property type="match status" value="1"/>
</dbReference>
<dbReference type="PANTHER" id="PTHR46134:SF3">
    <property type="entry name" value="ARFGAP WITH FG REPEATS 1"/>
    <property type="match status" value="1"/>
</dbReference>
<organism evidence="10 13">
    <name type="scientific">Didymodactylos carnosus</name>
    <dbReference type="NCBI Taxonomy" id="1234261"/>
    <lineage>
        <taxon>Eukaryota</taxon>
        <taxon>Metazoa</taxon>
        <taxon>Spiralia</taxon>
        <taxon>Gnathifera</taxon>
        <taxon>Rotifera</taxon>
        <taxon>Eurotatoria</taxon>
        <taxon>Bdelloidea</taxon>
        <taxon>Philodinida</taxon>
        <taxon>Philodinidae</taxon>
        <taxon>Didymodactylos</taxon>
    </lineage>
</organism>
<comment type="caution">
    <text evidence="10">The sequence shown here is derived from an EMBL/GenBank/DDBJ whole genome shotgun (WGS) entry which is preliminary data.</text>
</comment>
<dbReference type="FunFam" id="1.10.220.150:FF:000005">
    <property type="entry name" value="Arf-GAP domain and FG repeat-containing protein 1"/>
    <property type="match status" value="1"/>
</dbReference>
<dbReference type="EMBL" id="CAJNOK010000298">
    <property type="protein sequence ID" value="CAF0743349.1"/>
    <property type="molecule type" value="Genomic_DNA"/>
</dbReference>
<accession>A0A813QUT1</accession>
<dbReference type="Proteomes" id="UP000663829">
    <property type="component" value="Unassembled WGS sequence"/>
</dbReference>
<evidence type="ECO:0000256" key="3">
    <source>
        <dbReference type="ARBA" id="ARBA00022771"/>
    </source>
</evidence>
<dbReference type="PROSITE" id="PS50115">
    <property type="entry name" value="ARFGAP"/>
    <property type="match status" value="1"/>
</dbReference>
<evidence type="ECO:0000256" key="4">
    <source>
        <dbReference type="ARBA" id="ARBA00022833"/>
    </source>
</evidence>
<keyword evidence="2" id="KW-0677">Repeat</keyword>
<dbReference type="InterPro" id="IPR001164">
    <property type="entry name" value="ArfGAP_dom"/>
</dbReference>
<evidence type="ECO:0000256" key="5">
    <source>
        <dbReference type="PROSITE-ProRule" id="PRU00288"/>
    </source>
</evidence>
<feature type="compositionally biased region" description="Polar residues" evidence="6">
    <location>
        <begin position="153"/>
        <end position="170"/>
    </location>
</feature>
<evidence type="ECO:0000256" key="6">
    <source>
        <dbReference type="SAM" id="MobiDB-lite"/>
    </source>
</evidence>
<evidence type="ECO:0000313" key="10">
    <source>
        <dbReference type="EMBL" id="CAF0773302.1"/>
    </source>
</evidence>
<evidence type="ECO:0000256" key="2">
    <source>
        <dbReference type="ARBA" id="ARBA00022737"/>
    </source>
</evidence>
<protein>
    <recommendedName>
        <fullName evidence="8">Arf-GAP domain-containing protein</fullName>
    </recommendedName>
</protein>
<dbReference type="Pfam" id="PF01412">
    <property type="entry name" value="ArfGap"/>
    <property type="match status" value="1"/>
</dbReference>
<evidence type="ECO:0000256" key="1">
    <source>
        <dbReference type="ARBA" id="ARBA00022723"/>
    </source>
</evidence>
<evidence type="ECO:0000313" key="12">
    <source>
        <dbReference type="EMBL" id="CAF3555634.1"/>
    </source>
</evidence>
<evidence type="ECO:0000313" key="9">
    <source>
        <dbReference type="EMBL" id="CAF0743349.1"/>
    </source>
</evidence>
<keyword evidence="4" id="KW-0862">Zinc</keyword>
<dbReference type="InterPro" id="IPR029399">
    <property type="entry name" value="TMEM192"/>
</dbReference>
<dbReference type="EMBL" id="CAJOBC010000214">
    <property type="protein sequence ID" value="CAF3555634.1"/>
    <property type="molecule type" value="Genomic_DNA"/>
</dbReference>
<evidence type="ECO:0000313" key="11">
    <source>
        <dbReference type="EMBL" id="CAF3521090.1"/>
    </source>
</evidence>
<dbReference type="PRINTS" id="PR00405">
    <property type="entry name" value="REVINTRACTNG"/>
</dbReference>
<feature type="transmembrane region" description="Helical" evidence="7">
    <location>
        <begin position="565"/>
        <end position="585"/>
    </location>
</feature>